<dbReference type="InterPro" id="IPR044929">
    <property type="entry name" value="DNA/RNA_non-sp_Endonuclease_sf"/>
</dbReference>
<accession>A0A5S9IR91</accession>
<reference evidence="2 3" key="1">
    <citation type="submission" date="2019-08" db="EMBL/GenBank/DDBJ databases">
        <title>Complete genome sequence of Candidatus Uab amorphum.</title>
        <authorList>
            <person name="Shiratori T."/>
            <person name="Suzuki S."/>
            <person name="Kakizawa Y."/>
            <person name="Ishida K."/>
        </authorList>
    </citation>
    <scope>NUCLEOTIDE SEQUENCE [LARGE SCALE GENOMIC DNA]</scope>
    <source>
        <strain evidence="2 3">SRT547</strain>
    </source>
</reference>
<feature type="domain" description="Type VII secretion system protein EssD-like" evidence="1">
    <location>
        <begin position="53"/>
        <end position="171"/>
    </location>
</feature>
<dbReference type="EMBL" id="AP019860">
    <property type="protein sequence ID" value="BBM86658.1"/>
    <property type="molecule type" value="Genomic_DNA"/>
</dbReference>
<evidence type="ECO:0000259" key="1">
    <source>
        <dbReference type="Pfam" id="PF13930"/>
    </source>
</evidence>
<dbReference type="AlphaFoldDB" id="A0A5S9IR91"/>
<evidence type="ECO:0000313" key="2">
    <source>
        <dbReference type="EMBL" id="BBM86658.1"/>
    </source>
</evidence>
<organism evidence="2 3">
    <name type="scientific">Uabimicrobium amorphum</name>
    <dbReference type="NCBI Taxonomy" id="2596890"/>
    <lineage>
        <taxon>Bacteria</taxon>
        <taxon>Pseudomonadati</taxon>
        <taxon>Planctomycetota</taxon>
        <taxon>Candidatus Uabimicrobiia</taxon>
        <taxon>Candidatus Uabimicrobiales</taxon>
        <taxon>Candidatus Uabimicrobiaceae</taxon>
        <taxon>Candidatus Uabimicrobium</taxon>
    </lineage>
</organism>
<dbReference type="KEGG" id="uam:UABAM_05044"/>
<gene>
    <name evidence="2" type="ORF">UABAM_05044</name>
</gene>
<dbReference type="Proteomes" id="UP000326354">
    <property type="component" value="Chromosome"/>
</dbReference>
<keyword evidence="3" id="KW-1185">Reference proteome</keyword>
<dbReference type="Gene3D" id="3.40.570.10">
    <property type="entry name" value="Extracellular Endonuclease, subunit A"/>
    <property type="match status" value="1"/>
</dbReference>
<dbReference type="Pfam" id="PF13930">
    <property type="entry name" value="Endonuclea_NS_2"/>
    <property type="match status" value="1"/>
</dbReference>
<dbReference type="InterPro" id="IPR044927">
    <property type="entry name" value="Endonuclea_NS_2"/>
</dbReference>
<proteinExistence type="predicted"/>
<dbReference type="RefSeq" id="WP_151970704.1">
    <property type="nucleotide sequence ID" value="NZ_AP019860.1"/>
</dbReference>
<evidence type="ECO:0000313" key="3">
    <source>
        <dbReference type="Proteomes" id="UP000326354"/>
    </source>
</evidence>
<dbReference type="OrthoDB" id="4981820at2"/>
<protein>
    <recommendedName>
        <fullName evidence="1">Type VII secretion system protein EssD-like domain-containing protein</fullName>
    </recommendedName>
</protein>
<sequence length="221" mass="23791">MKNNIFQMLPNVSSSKSHSGKIFQLLPSTFYTVQAKTYNNVFQILPSTLNQKQKTIQRIATTYIADLSGRPIYASAVIRPTDLGTGTPASVASGNVTGHMGNNHPYHHERGHLIGKQLGGNGADVRNLVGLSDGTNAPMMADIEGVVREILENNGANASIFLEVTVDYTGTHYNGPPAAPYVPGMVGSIEVNVYNEPGGAMLYTQRYPNGMVKNHRVLGCC</sequence>
<name>A0A5S9IR91_UABAM</name>